<dbReference type="InterPro" id="IPR007138">
    <property type="entry name" value="ABM_dom"/>
</dbReference>
<dbReference type="PANTHER" id="PTHR34474">
    <property type="entry name" value="SIGNAL TRANSDUCTION PROTEIN TRAP"/>
    <property type="match status" value="1"/>
</dbReference>
<dbReference type="AlphaFoldDB" id="A0A380WCY6"/>
<evidence type="ECO:0000259" key="1">
    <source>
        <dbReference type="PROSITE" id="PS51725"/>
    </source>
</evidence>
<gene>
    <name evidence="2" type="ORF">NCTC12722_04015</name>
</gene>
<evidence type="ECO:0000313" key="3">
    <source>
        <dbReference type="Proteomes" id="UP000254343"/>
    </source>
</evidence>
<evidence type="ECO:0000313" key="2">
    <source>
        <dbReference type="EMBL" id="SUU86782.1"/>
    </source>
</evidence>
<dbReference type="PROSITE" id="PS51725">
    <property type="entry name" value="ABM"/>
    <property type="match status" value="1"/>
</dbReference>
<protein>
    <submittedName>
        <fullName evidence="2">Heme-degrading monooxygenase IsdG</fullName>
    </submittedName>
</protein>
<dbReference type="InterPro" id="IPR050404">
    <property type="entry name" value="Heme-degrading_MO"/>
</dbReference>
<proteinExistence type="predicted"/>
<name>A0A380WCY6_AFIFE</name>
<dbReference type="PANTHER" id="PTHR34474:SF2">
    <property type="entry name" value="SIGNAL TRANSDUCTION PROTEIN TRAP"/>
    <property type="match status" value="1"/>
</dbReference>
<dbReference type="OrthoDB" id="9798115at2"/>
<feature type="domain" description="ABM" evidence="1">
    <location>
        <begin position="2"/>
        <end position="98"/>
    </location>
</feature>
<dbReference type="Pfam" id="PF03992">
    <property type="entry name" value="ABM"/>
    <property type="match status" value="1"/>
</dbReference>
<keyword evidence="2" id="KW-0503">Monooxygenase</keyword>
<reference evidence="2 3" key="1">
    <citation type="submission" date="2018-06" db="EMBL/GenBank/DDBJ databases">
        <authorList>
            <consortium name="Pathogen Informatics"/>
            <person name="Doyle S."/>
        </authorList>
    </citation>
    <scope>NUCLEOTIDE SEQUENCE [LARGE SCALE GENOMIC DNA]</scope>
    <source>
        <strain evidence="2 3">NCTC12722</strain>
    </source>
</reference>
<keyword evidence="2" id="KW-0560">Oxidoreductase</keyword>
<dbReference type="Proteomes" id="UP000254343">
    <property type="component" value="Unassembled WGS sequence"/>
</dbReference>
<dbReference type="SUPFAM" id="SSF54909">
    <property type="entry name" value="Dimeric alpha+beta barrel"/>
    <property type="match status" value="1"/>
</dbReference>
<dbReference type="Gene3D" id="3.30.70.100">
    <property type="match status" value="1"/>
</dbReference>
<dbReference type="RefSeq" id="WP_002717606.1">
    <property type="nucleotide sequence ID" value="NZ_UFSI01000001.1"/>
</dbReference>
<dbReference type="EMBL" id="UIGB01000001">
    <property type="protein sequence ID" value="SUU86782.1"/>
    <property type="molecule type" value="Genomic_DNA"/>
</dbReference>
<sequence>MYIAMNRFQVKKGSEQAFETLWATRETYLSELEGFIEFHLLRGPVADDHQLYSTHTTWASKAAFEGWTKSEQFRKSHARAENSTGNSLYLGHPKFEGFEIIQTERNTKAAA</sequence>
<organism evidence="2 3">
    <name type="scientific">Afipia felis</name>
    <name type="common">Cat scratch disease bacillus</name>
    <dbReference type="NCBI Taxonomy" id="1035"/>
    <lineage>
        <taxon>Bacteria</taxon>
        <taxon>Pseudomonadati</taxon>
        <taxon>Pseudomonadota</taxon>
        <taxon>Alphaproteobacteria</taxon>
        <taxon>Hyphomicrobiales</taxon>
        <taxon>Nitrobacteraceae</taxon>
        <taxon>Afipia</taxon>
    </lineage>
</organism>
<dbReference type="InterPro" id="IPR011008">
    <property type="entry name" value="Dimeric_a/b-barrel"/>
</dbReference>
<dbReference type="GO" id="GO:0004497">
    <property type="term" value="F:monooxygenase activity"/>
    <property type="evidence" value="ECO:0007669"/>
    <property type="project" value="UniProtKB-KW"/>
</dbReference>
<accession>A0A380WCY6</accession>